<proteinExistence type="predicted"/>
<dbReference type="EMBL" id="CP097320">
    <property type="protein sequence ID" value="UQX10410.1"/>
    <property type="molecule type" value="Genomic_DNA"/>
</dbReference>
<evidence type="ECO:0000259" key="2">
    <source>
        <dbReference type="Pfam" id="PF05305"/>
    </source>
</evidence>
<dbReference type="Pfam" id="PF05305">
    <property type="entry name" value="DUF732"/>
    <property type="match status" value="1"/>
</dbReference>
<evidence type="ECO:0000256" key="1">
    <source>
        <dbReference type="SAM" id="SignalP"/>
    </source>
</evidence>
<feature type="chain" id="PRO_5047311919" evidence="1">
    <location>
        <begin position="26"/>
        <end position="117"/>
    </location>
</feature>
<dbReference type="InterPro" id="IPR007969">
    <property type="entry name" value="DUF732"/>
</dbReference>
<organism evidence="3 4">
    <name type="scientific">Candidatus Mycobacterium methanotrophicum</name>
    <dbReference type="NCBI Taxonomy" id="2943498"/>
    <lineage>
        <taxon>Bacteria</taxon>
        <taxon>Bacillati</taxon>
        <taxon>Actinomycetota</taxon>
        <taxon>Actinomycetes</taxon>
        <taxon>Mycobacteriales</taxon>
        <taxon>Mycobacteriaceae</taxon>
        <taxon>Mycobacterium</taxon>
    </lineage>
</organism>
<dbReference type="Proteomes" id="UP001056610">
    <property type="component" value="Chromosome"/>
</dbReference>
<gene>
    <name evidence="3" type="ORF">M5I08_20290</name>
</gene>
<feature type="signal peptide" evidence="1">
    <location>
        <begin position="1"/>
        <end position="25"/>
    </location>
</feature>
<keyword evidence="1" id="KW-0732">Signal</keyword>
<accession>A0ABY4QK94</accession>
<name>A0ABY4QK94_9MYCO</name>
<reference evidence="3" key="1">
    <citation type="submission" date="2022-05" db="EMBL/GenBank/DDBJ databases">
        <title>A methanotrophic Mycobacterium dominates a cave microbial ecosystem.</title>
        <authorList>
            <person name="Van Spanning R.J.M."/>
            <person name="Guan Q."/>
            <person name="Melkonian C."/>
            <person name="Gallant J."/>
            <person name="Polerecky L."/>
            <person name="Flot J.-F."/>
            <person name="Brandt B.W."/>
            <person name="Braster M."/>
            <person name="Iturbe Espinoza P."/>
            <person name="Aerts J."/>
            <person name="Meima-Franke M."/>
            <person name="Piersma S.R."/>
            <person name="Bunduc C."/>
            <person name="Ummels R."/>
            <person name="Pain A."/>
            <person name="Fleming E.J."/>
            <person name="van der Wel N."/>
            <person name="Gherman V.D."/>
            <person name="Sarbu S.M."/>
            <person name="Bodelier P.L.E."/>
            <person name="Bitter W."/>
        </authorList>
    </citation>
    <scope>NUCLEOTIDE SEQUENCE</scope>
    <source>
        <strain evidence="3">Sulfur Cave</strain>
    </source>
</reference>
<dbReference type="RefSeq" id="WP_219068071.1">
    <property type="nucleotide sequence ID" value="NZ_CAJUXY010000030.1"/>
</dbReference>
<sequence>MTVNPFCPIFAAWAVVLVAAGVAHADTPDAQFLASLSNDGMNVGPSDRLIAIAHERCDNDGLSRADVYNFRFGGRPSPFRVAMSKIAAELQAQGLTTAQVRPFMQDAITVYCPGATN</sequence>
<keyword evidence="4" id="KW-1185">Reference proteome</keyword>
<feature type="domain" description="DUF732" evidence="2">
    <location>
        <begin position="29"/>
        <end position="113"/>
    </location>
</feature>
<evidence type="ECO:0000313" key="3">
    <source>
        <dbReference type="EMBL" id="UQX10410.1"/>
    </source>
</evidence>
<protein>
    <submittedName>
        <fullName evidence="3">DUF732 domain-containing protein</fullName>
    </submittedName>
</protein>
<evidence type="ECO:0000313" key="4">
    <source>
        <dbReference type="Proteomes" id="UP001056610"/>
    </source>
</evidence>